<dbReference type="Pfam" id="PF03407">
    <property type="entry name" value="Nucleotid_trans"/>
    <property type="match status" value="1"/>
</dbReference>
<gene>
    <name evidence="3" type="ORF">J5N97_022934</name>
</gene>
<dbReference type="EMBL" id="JAGGNH010000006">
    <property type="protein sequence ID" value="KAJ0970057.1"/>
    <property type="molecule type" value="Genomic_DNA"/>
</dbReference>
<reference evidence="3" key="2">
    <citation type="journal article" date="2022" name="Hortic Res">
        <title>The genome of Dioscorea zingiberensis sheds light on the biosynthesis, origin and evolution of the medicinally important diosgenin saponins.</title>
        <authorList>
            <person name="Li Y."/>
            <person name="Tan C."/>
            <person name="Li Z."/>
            <person name="Guo J."/>
            <person name="Li S."/>
            <person name="Chen X."/>
            <person name="Wang C."/>
            <person name="Dai X."/>
            <person name="Yang H."/>
            <person name="Song W."/>
            <person name="Hou L."/>
            <person name="Xu J."/>
            <person name="Tong Z."/>
            <person name="Xu A."/>
            <person name="Yuan X."/>
            <person name="Wang W."/>
            <person name="Yang Q."/>
            <person name="Chen L."/>
            <person name="Sun Z."/>
            <person name="Wang K."/>
            <person name="Pan B."/>
            <person name="Chen J."/>
            <person name="Bao Y."/>
            <person name="Liu F."/>
            <person name="Qi X."/>
            <person name="Gang D.R."/>
            <person name="Wen J."/>
            <person name="Li J."/>
        </authorList>
    </citation>
    <scope>NUCLEOTIDE SEQUENCE</scope>
    <source>
        <strain evidence="3">Dzin_1.0</strain>
    </source>
</reference>
<keyword evidence="1" id="KW-0812">Transmembrane</keyword>
<evidence type="ECO:0000313" key="4">
    <source>
        <dbReference type="Proteomes" id="UP001085076"/>
    </source>
</evidence>
<accession>A0A9D5CBD7</accession>
<keyword evidence="4" id="KW-1185">Reference proteome</keyword>
<reference evidence="3" key="1">
    <citation type="submission" date="2021-03" db="EMBL/GenBank/DDBJ databases">
        <authorList>
            <person name="Li Z."/>
            <person name="Yang C."/>
        </authorList>
    </citation>
    <scope>NUCLEOTIDE SEQUENCE</scope>
    <source>
        <strain evidence="3">Dzin_1.0</strain>
        <tissue evidence="3">Leaf</tissue>
    </source>
</reference>
<proteinExistence type="predicted"/>
<organism evidence="3 4">
    <name type="scientific">Dioscorea zingiberensis</name>
    <dbReference type="NCBI Taxonomy" id="325984"/>
    <lineage>
        <taxon>Eukaryota</taxon>
        <taxon>Viridiplantae</taxon>
        <taxon>Streptophyta</taxon>
        <taxon>Embryophyta</taxon>
        <taxon>Tracheophyta</taxon>
        <taxon>Spermatophyta</taxon>
        <taxon>Magnoliopsida</taxon>
        <taxon>Liliopsida</taxon>
        <taxon>Dioscoreales</taxon>
        <taxon>Dioscoreaceae</taxon>
        <taxon>Dioscorea</taxon>
    </lineage>
</organism>
<sequence length="180" mass="20306">MQLAGDSKELRRLLPVIFLVAAVTIPCTLLYLSVIPGTTFKSLTGLFPTTQTSWKEELRRVMSAAAMGDKKKTVIIAMVNSAWVSPGSVMDLFMESLKIGNETRGFLDHLVVVAMDEKGYVRCMEMHDHCFALTTEGVDFSEQKNYMTADYLKLTWRRIEFLGTVLELGFSYILTYDIVN</sequence>
<dbReference type="PANTHER" id="PTHR46038:SF38">
    <property type="entry name" value="GLYCOSYLTRANSFERASE-RELATED"/>
    <property type="match status" value="1"/>
</dbReference>
<comment type="caution">
    <text evidence="3">The sequence shown here is derived from an EMBL/GenBank/DDBJ whole genome shotgun (WGS) entry which is preliminary data.</text>
</comment>
<dbReference type="PANTHER" id="PTHR46038">
    <property type="entry name" value="EXPRESSED PROTEIN-RELATED"/>
    <property type="match status" value="1"/>
</dbReference>
<keyword evidence="1" id="KW-0472">Membrane</keyword>
<evidence type="ECO:0000256" key="1">
    <source>
        <dbReference type="SAM" id="Phobius"/>
    </source>
</evidence>
<feature type="transmembrane region" description="Helical" evidence="1">
    <location>
        <begin position="12"/>
        <end position="34"/>
    </location>
</feature>
<dbReference type="OrthoDB" id="784961at2759"/>
<dbReference type="InterPro" id="IPR044821">
    <property type="entry name" value="At1g28695/At4g15970-like"/>
</dbReference>
<dbReference type="AlphaFoldDB" id="A0A9D5CBD7"/>
<feature type="domain" description="Nucleotide-diphospho-sugar transferase" evidence="2">
    <location>
        <begin position="106"/>
        <end position="177"/>
    </location>
</feature>
<evidence type="ECO:0000259" key="2">
    <source>
        <dbReference type="Pfam" id="PF03407"/>
    </source>
</evidence>
<evidence type="ECO:0000313" key="3">
    <source>
        <dbReference type="EMBL" id="KAJ0970057.1"/>
    </source>
</evidence>
<protein>
    <recommendedName>
        <fullName evidence="2">Nucleotide-diphospho-sugar transferase domain-containing protein</fullName>
    </recommendedName>
</protein>
<keyword evidence="1" id="KW-1133">Transmembrane helix</keyword>
<dbReference type="InterPro" id="IPR005069">
    <property type="entry name" value="Nucl-diP-sugar_transferase"/>
</dbReference>
<dbReference type="Proteomes" id="UP001085076">
    <property type="component" value="Miscellaneous, Linkage group lg06"/>
</dbReference>
<name>A0A9D5CBD7_9LILI</name>